<proteinExistence type="predicted"/>
<keyword evidence="2" id="KW-1133">Transmembrane helix</keyword>
<feature type="transmembrane region" description="Helical" evidence="2">
    <location>
        <begin position="1965"/>
        <end position="1983"/>
    </location>
</feature>
<gene>
    <name evidence="4" type="ORF">SteCoe_20401</name>
</gene>
<feature type="domain" description="Laminin EGF-like" evidence="3">
    <location>
        <begin position="1908"/>
        <end position="1939"/>
    </location>
</feature>
<name>A0A1R2BS79_9CILI</name>
<accession>A0A1R2BS79</accession>
<dbReference type="EMBL" id="MPUH01000465">
    <property type="protein sequence ID" value="OMJ79551.1"/>
    <property type="molecule type" value="Genomic_DNA"/>
</dbReference>
<organism evidence="4 5">
    <name type="scientific">Stentor coeruleus</name>
    <dbReference type="NCBI Taxonomy" id="5963"/>
    <lineage>
        <taxon>Eukaryota</taxon>
        <taxon>Sar</taxon>
        <taxon>Alveolata</taxon>
        <taxon>Ciliophora</taxon>
        <taxon>Postciliodesmatophora</taxon>
        <taxon>Heterotrichea</taxon>
        <taxon>Heterotrichida</taxon>
        <taxon>Stentoridae</taxon>
        <taxon>Stentor</taxon>
    </lineage>
</organism>
<reference evidence="4 5" key="1">
    <citation type="submission" date="2016-11" db="EMBL/GenBank/DDBJ databases">
        <title>The macronuclear genome of Stentor coeruleus: a giant cell with tiny introns.</title>
        <authorList>
            <person name="Slabodnick M."/>
            <person name="Ruby J.G."/>
            <person name="Reiff S.B."/>
            <person name="Swart E.C."/>
            <person name="Gosai S."/>
            <person name="Prabakaran S."/>
            <person name="Witkowska E."/>
            <person name="Larue G.E."/>
            <person name="Fisher S."/>
            <person name="Freeman R.M."/>
            <person name="Gunawardena J."/>
            <person name="Chu W."/>
            <person name="Stover N.A."/>
            <person name="Gregory B.D."/>
            <person name="Nowacki M."/>
            <person name="Derisi J."/>
            <person name="Roy S.W."/>
            <person name="Marshall W.F."/>
            <person name="Sood P."/>
        </authorList>
    </citation>
    <scope>NUCLEOTIDE SEQUENCE [LARGE SCALE GENOMIC DNA]</scope>
    <source>
        <strain evidence="4">WM001</strain>
    </source>
</reference>
<sequence>MVIWVLISCALACDLPQLPPVLEFFTPTFTSEGYLAGSGRFASSSQVYTLQISQDSWFRVSAEPKRHAVELIVTQSSNQKYYSSAKALGRAAISGKLLAGTYELSVLIEESSQATANIFDCKFPNMYFNIAVTPYILLPSYKSKNFAQSFPDLKELDDAINTMNPFSNTFDSTSIPVKDLKKDFLAKYQFTVPEISEEMRLFGFTGLWELTFSLHHDFATTGGLRIALNKGKEPVNEKSCINGMCLMGRQDQQNSITLHSVFTEGIYTISIYYELADGEEDMLSNISNVDCTLHVSIEPKIALEDRFNCDAGRLPHNMNSLMDSEGFLKYSDWIFADFAAKMQSTEFTIEKPSVFRINSIEPSGIDVDLVLKDIKGIITQSNAVGGVEGLLAELKAGTYTLEVSFVNSFVEDTRHKFCETVLIEIGLSPQEAVKAFSEELFLSECEDSAEELTNAFIGFKEQLESKSVQIYPSSIYFTLPVSSLSEGEIEIFRGTFDIPKLVFSYFEIYSDFVTSDLSITLEKKSGKESETIRGSSDALDLGEHGRRSFHSELQPGRYYFVIRTGPTAKIVSSSGQTTFYNTDSDYKVLKRCVAFQLRIQLIVTSEKSLKIWNCRGEDFRFLPKSFNTLDRLGTRKVSQNNLPATVFYSSNIMAPYSHQNITDKVEIYLETESVIRVLAESAGSPMILRVWKGPDIIMIEGSQSAKNPPIYSFSLTLPQHTSYTLEILHYQEKKECSMYLLLVEIIPKSRIFMPEECPESSPKDDFIVERLLEYAGLFELIDLEGVSTISQEPVFEFRQRKGTYQVIIPLEVTTESSMITGHILTSFVKSGLVVEISKEKEVIEWGRYKAPHRYELDPIALPSGTYEIMIKEISSAAAQTCVKYTGSILMEDVAFWDDISSMVKKTETCNYPDMPGSLNSVGLLKEGILSWHQKLMMDTVMGQTFIEFNLDEESLITFYIVPQNNIEFFISVDLMVDFTTKLEGITSVAGVLDPGYYIIEIVYTSNFGLPNPRLCPGIEVDFNILPKSKYSDIASKYTCKSSQTIPEKLSETKQSKYLQFGKIDKYMEITVEEVEEIDIFANYPTILSGYVHLELYDAGNRLIKRSVGGNNWSSLNAPVPKGKYKLKIISDSAWEDTCWALGLSFTHKASEACVGGLLPASLMDQESIPYGGPQDKFGAISFHGTFQVDTENPKDVVKIYAPVKAIVRIMTITDSFSRIESAVYREEIFGSPIAYSSNKSKYGSFIFELTEQTDPYFLVLSHILEDPEDCLLYDLKIVIEPQNTVSDILECKMNAHESLLPPTIIDFSEYNSIGSDEYAIFDDWMIGDKLPDGVASKGKKNSKFVYQMDLLIPKDGSVSIESNYDFLTNDIGIEILKEQEVVGSSGWRVISDEEIEDEENFSSVIEDLPLAKGKYKIVLKQGLASNHLIQRYPDISICFPFSFFVQFSSSGDSEYNKLSTVNPPDVSNLNVLQTLLLFLKFKHPVEDNDELKSIFALKAGKVSIFPNEIIISESEPSRLKLKFEPNSFKPSTCYELDIISDELVGDGIKHQYCTSPCKCNPKSNAECSEDKCICPDPYTGLECFQCVDGYEMEKNSCIFVADENPKISAINFNIESPMRHSQQLRLYVDFTSAPYEKEGEKITRINAEDIKSAFLLASSSKSITAFTVLPLVKSDTKWVLRYASEDLDYGGSYELKIQPDLLFAANGRAFSFSNLPKLIMEVSIKDQDTTACNGHGVEKGLVCTCDSGYKGSDCNACDTGFKKIESGDCEEVIEAPEIDNSATLTSISITGFISIVQGEKLTLELEFSQRPYTEKGYVIDSLSNSQYMKNAFALQRIKADKFIFPISARNSDKFGKIWMLDFQSSALDPDRIYKLVQVPHILYTAKGMSFSDPSVDLPKFKVFMSTDCGPGIQEQDKCICPSGYEGKKCDSCTSKFTRSLNGECIFATPTYIQSSDSGEFSFTSTLLYCLGYFLVVLLIIYAIRSMRKSQEFPREFELKDSKHEYEGIDLYSN</sequence>
<dbReference type="InterPro" id="IPR050440">
    <property type="entry name" value="Laminin/Netrin_ECM"/>
</dbReference>
<keyword evidence="2" id="KW-0472">Membrane</keyword>
<evidence type="ECO:0000313" key="5">
    <source>
        <dbReference type="Proteomes" id="UP000187209"/>
    </source>
</evidence>
<dbReference type="Pfam" id="PF00053">
    <property type="entry name" value="EGF_laminin"/>
    <property type="match status" value="1"/>
</dbReference>
<dbReference type="InterPro" id="IPR002049">
    <property type="entry name" value="LE_dom"/>
</dbReference>
<keyword evidence="2" id="KW-0812">Transmembrane</keyword>
<evidence type="ECO:0000256" key="1">
    <source>
        <dbReference type="ARBA" id="ARBA00023157"/>
    </source>
</evidence>
<dbReference type="Proteomes" id="UP000187209">
    <property type="component" value="Unassembled WGS sequence"/>
</dbReference>
<keyword evidence="1" id="KW-1015">Disulfide bond</keyword>
<comment type="caution">
    <text evidence="4">The sequence shown here is derived from an EMBL/GenBank/DDBJ whole genome shotgun (WGS) entry which is preliminary data.</text>
</comment>
<evidence type="ECO:0000313" key="4">
    <source>
        <dbReference type="EMBL" id="OMJ79551.1"/>
    </source>
</evidence>
<keyword evidence="5" id="KW-1185">Reference proteome</keyword>
<evidence type="ECO:0000256" key="2">
    <source>
        <dbReference type="SAM" id="Phobius"/>
    </source>
</evidence>
<dbReference type="PANTHER" id="PTHR10574">
    <property type="entry name" value="NETRIN/LAMININ-RELATED"/>
    <property type="match status" value="1"/>
</dbReference>
<protein>
    <recommendedName>
        <fullName evidence="3">Laminin EGF-like domain-containing protein</fullName>
    </recommendedName>
</protein>
<evidence type="ECO:0000259" key="3">
    <source>
        <dbReference type="Pfam" id="PF00053"/>
    </source>
</evidence>
<dbReference type="PANTHER" id="PTHR10574:SF406">
    <property type="entry name" value="LAMININ SUBUNIT ALPHA 5"/>
    <property type="match status" value="1"/>
</dbReference>
<dbReference type="OrthoDB" id="320824at2759"/>